<dbReference type="AlphaFoldDB" id="V4UZ55"/>
<protein>
    <submittedName>
        <fullName evidence="1">Uncharacterized protein</fullName>
    </submittedName>
</protein>
<gene>
    <name evidence="1" type="ORF">CICLE_v10003069mg</name>
</gene>
<dbReference type="Proteomes" id="UP000030687">
    <property type="component" value="Unassembled WGS sequence"/>
</dbReference>
<dbReference type="KEGG" id="cic:CICLE_v10003069mg"/>
<dbReference type="EMBL" id="KI536799">
    <property type="protein sequence ID" value="ESR44709.1"/>
    <property type="molecule type" value="Genomic_DNA"/>
</dbReference>
<evidence type="ECO:0000313" key="2">
    <source>
        <dbReference type="Proteomes" id="UP000030687"/>
    </source>
</evidence>
<name>V4UZ55_CITCL</name>
<reference evidence="1 2" key="1">
    <citation type="submission" date="2013-10" db="EMBL/GenBank/DDBJ databases">
        <authorList>
            <consortium name="International Citrus Genome Consortium"/>
            <person name="Jenkins J."/>
            <person name="Schmutz J."/>
            <person name="Prochnik S."/>
            <person name="Rokhsar D."/>
            <person name="Gmitter F."/>
            <person name="Ollitrault P."/>
            <person name="Machado M."/>
            <person name="Talon M."/>
            <person name="Wincker P."/>
            <person name="Jaillon O."/>
            <person name="Morgante M."/>
        </authorList>
    </citation>
    <scope>NUCLEOTIDE SEQUENCE</scope>
    <source>
        <strain evidence="2">cv. Clemenules</strain>
    </source>
</reference>
<evidence type="ECO:0000313" key="1">
    <source>
        <dbReference type="EMBL" id="ESR44709.1"/>
    </source>
</evidence>
<proteinExistence type="predicted"/>
<accession>V4UZ55</accession>
<sequence length="67" mass="8115">MEAIPKFEKQENVREALKLLTWERNILKHVVILKEHLAPQYGYYGFALLRNISRNYVFGAWVRENYF</sequence>
<keyword evidence="2" id="KW-1185">Reference proteome</keyword>
<dbReference type="Gramene" id="ESR44709">
    <property type="protein sequence ID" value="ESR44709"/>
    <property type="gene ID" value="CICLE_v10003069mg"/>
</dbReference>
<organism evidence="1 2">
    <name type="scientific">Citrus clementina</name>
    <name type="common">Clementine</name>
    <name type="synonym">Citrus deliciosa x Citrus sinensis</name>
    <dbReference type="NCBI Taxonomy" id="85681"/>
    <lineage>
        <taxon>Eukaryota</taxon>
        <taxon>Viridiplantae</taxon>
        <taxon>Streptophyta</taxon>
        <taxon>Embryophyta</taxon>
        <taxon>Tracheophyta</taxon>
        <taxon>Spermatophyta</taxon>
        <taxon>Magnoliopsida</taxon>
        <taxon>eudicotyledons</taxon>
        <taxon>Gunneridae</taxon>
        <taxon>Pentapetalae</taxon>
        <taxon>rosids</taxon>
        <taxon>malvids</taxon>
        <taxon>Sapindales</taxon>
        <taxon>Rutaceae</taxon>
        <taxon>Aurantioideae</taxon>
        <taxon>Citrus</taxon>
    </lineage>
</organism>
<dbReference type="InParanoid" id="V4UZ55"/>